<proteinExistence type="predicted"/>
<evidence type="ECO:0000256" key="1">
    <source>
        <dbReference type="SAM" id="MobiDB-lite"/>
    </source>
</evidence>
<feature type="region of interest" description="Disordered" evidence="1">
    <location>
        <begin position="52"/>
        <end position="80"/>
    </location>
</feature>
<dbReference type="EMBL" id="SRLO01000011">
    <property type="protein sequence ID" value="TNN87178.1"/>
    <property type="molecule type" value="Genomic_DNA"/>
</dbReference>
<sequence>MSTHEDALDASSSETQLKPTPETWVQWGVDVVRLWLAGWLAEGCEELQMALSKHTAAGTQGKGDQSSWGSTARNRRGGTR</sequence>
<protein>
    <submittedName>
        <fullName evidence="2">Uncharacterized protein</fullName>
    </submittedName>
</protein>
<dbReference type="Proteomes" id="UP000314294">
    <property type="component" value="Unassembled WGS sequence"/>
</dbReference>
<gene>
    <name evidence="2" type="ORF">EYF80_002380</name>
</gene>
<comment type="caution">
    <text evidence="2">The sequence shown here is derived from an EMBL/GenBank/DDBJ whole genome shotgun (WGS) entry which is preliminary data.</text>
</comment>
<feature type="compositionally biased region" description="Polar residues" evidence="1">
    <location>
        <begin position="62"/>
        <end position="72"/>
    </location>
</feature>
<keyword evidence="3" id="KW-1185">Reference proteome</keyword>
<feature type="region of interest" description="Disordered" evidence="1">
    <location>
        <begin position="1"/>
        <end position="22"/>
    </location>
</feature>
<reference evidence="2 3" key="1">
    <citation type="submission" date="2019-03" db="EMBL/GenBank/DDBJ databases">
        <title>First draft genome of Liparis tanakae, snailfish: a comprehensive survey of snailfish specific genes.</title>
        <authorList>
            <person name="Kim W."/>
            <person name="Song I."/>
            <person name="Jeong J.-H."/>
            <person name="Kim D."/>
            <person name="Kim S."/>
            <person name="Ryu S."/>
            <person name="Song J.Y."/>
            <person name="Lee S.K."/>
        </authorList>
    </citation>
    <scope>NUCLEOTIDE SEQUENCE [LARGE SCALE GENOMIC DNA]</scope>
    <source>
        <tissue evidence="2">Muscle</tissue>
    </source>
</reference>
<organism evidence="2 3">
    <name type="scientific">Liparis tanakae</name>
    <name type="common">Tanaka's snailfish</name>
    <dbReference type="NCBI Taxonomy" id="230148"/>
    <lineage>
        <taxon>Eukaryota</taxon>
        <taxon>Metazoa</taxon>
        <taxon>Chordata</taxon>
        <taxon>Craniata</taxon>
        <taxon>Vertebrata</taxon>
        <taxon>Euteleostomi</taxon>
        <taxon>Actinopterygii</taxon>
        <taxon>Neopterygii</taxon>
        <taxon>Teleostei</taxon>
        <taxon>Neoteleostei</taxon>
        <taxon>Acanthomorphata</taxon>
        <taxon>Eupercaria</taxon>
        <taxon>Perciformes</taxon>
        <taxon>Cottioidei</taxon>
        <taxon>Cottales</taxon>
        <taxon>Liparidae</taxon>
        <taxon>Liparis</taxon>
    </lineage>
</organism>
<evidence type="ECO:0000313" key="3">
    <source>
        <dbReference type="Proteomes" id="UP000314294"/>
    </source>
</evidence>
<name>A0A4Z2JC17_9TELE</name>
<dbReference type="AlphaFoldDB" id="A0A4Z2JC17"/>
<accession>A0A4Z2JC17</accession>
<evidence type="ECO:0000313" key="2">
    <source>
        <dbReference type="EMBL" id="TNN87178.1"/>
    </source>
</evidence>